<feature type="region of interest" description="Disordered" evidence="1">
    <location>
        <begin position="1"/>
        <end position="45"/>
    </location>
</feature>
<reference evidence="2" key="3">
    <citation type="submission" date="2021-05" db="UniProtKB">
        <authorList>
            <consortium name="EnsemblPlants"/>
        </authorList>
    </citation>
    <scope>IDENTIFICATION</scope>
    <source>
        <strain evidence="2">cv. B73</strain>
    </source>
</reference>
<sequence length="214" mass="23144">MQLLTLRTPSCEQKEPNRSKDSTSRDTEERPNNVDDDNGRSSPLAPDAARELDVLGHDGDALGVDGAEVGVLEEPHEVGLGGLLQRGDSGGLEAEVGLEILRDLTDEALEGQLADEQLRALLVLANLPERDGAGAEAVRLLHATGCRRRLARRLGGQLLAGRLAARRLARRLLRAGHRRFGAWREDGRAEPAVDLGKSWFDARRSEIGMGLGVL</sequence>
<dbReference type="AlphaFoldDB" id="A0A804NS01"/>
<name>A0A804NS01_MAIZE</name>
<dbReference type="InParanoid" id="A0A804NS01"/>
<accession>A0A804NS01</accession>
<feature type="compositionally biased region" description="Polar residues" evidence="1">
    <location>
        <begin position="1"/>
        <end position="11"/>
    </location>
</feature>
<reference evidence="2" key="2">
    <citation type="submission" date="2019-07" db="EMBL/GenBank/DDBJ databases">
        <authorList>
            <person name="Seetharam A."/>
            <person name="Woodhouse M."/>
            <person name="Cannon E."/>
        </authorList>
    </citation>
    <scope>NUCLEOTIDE SEQUENCE [LARGE SCALE GENOMIC DNA]</scope>
    <source>
        <strain evidence="2">cv. B73</strain>
    </source>
</reference>
<dbReference type="Proteomes" id="UP000007305">
    <property type="component" value="Chromosome 4"/>
</dbReference>
<keyword evidence="3" id="KW-1185">Reference proteome</keyword>
<evidence type="ECO:0000313" key="3">
    <source>
        <dbReference type="Proteomes" id="UP000007305"/>
    </source>
</evidence>
<evidence type="ECO:0000256" key="1">
    <source>
        <dbReference type="SAM" id="MobiDB-lite"/>
    </source>
</evidence>
<dbReference type="Gramene" id="Zm00001eb181730_T001">
    <property type="protein sequence ID" value="Zm00001eb181730_P001"/>
    <property type="gene ID" value="Zm00001eb181730"/>
</dbReference>
<evidence type="ECO:0000313" key="2">
    <source>
        <dbReference type="EnsemblPlants" id="Zm00001eb181730_P001"/>
    </source>
</evidence>
<dbReference type="EnsemblPlants" id="Zm00001eb181730_T001">
    <property type="protein sequence ID" value="Zm00001eb181730_P001"/>
    <property type="gene ID" value="Zm00001eb181730"/>
</dbReference>
<proteinExistence type="predicted"/>
<organism evidence="2 3">
    <name type="scientific">Zea mays</name>
    <name type="common">Maize</name>
    <dbReference type="NCBI Taxonomy" id="4577"/>
    <lineage>
        <taxon>Eukaryota</taxon>
        <taxon>Viridiplantae</taxon>
        <taxon>Streptophyta</taxon>
        <taxon>Embryophyta</taxon>
        <taxon>Tracheophyta</taxon>
        <taxon>Spermatophyta</taxon>
        <taxon>Magnoliopsida</taxon>
        <taxon>Liliopsida</taxon>
        <taxon>Poales</taxon>
        <taxon>Poaceae</taxon>
        <taxon>PACMAD clade</taxon>
        <taxon>Panicoideae</taxon>
        <taxon>Andropogonodae</taxon>
        <taxon>Andropogoneae</taxon>
        <taxon>Tripsacinae</taxon>
        <taxon>Zea</taxon>
    </lineage>
</organism>
<feature type="compositionally biased region" description="Basic and acidic residues" evidence="1">
    <location>
        <begin position="12"/>
        <end position="39"/>
    </location>
</feature>
<reference evidence="3" key="1">
    <citation type="journal article" date="2009" name="Science">
        <title>The B73 maize genome: complexity, diversity, and dynamics.</title>
        <authorList>
            <person name="Schnable P.S."/>
            <person name="Ware D."/>
            <person name="Fulton R.S."/>
            <person name="Stein J.C."/>
            <person name="Wei F."/>
            <person name="Pasternak S."/>
            <person name="Liang C."/>
            <person name="Zhang J."/>
            <person name="Fulton L."/>
            <person name="Graves T.A."/>
            <person name="Minx P."/>
            <person name="Reily A.D."/>
            <person name="Courtney L."/>
            <person name="Kruchowski S.S."/>
            <person name="Tomlinson C."/>
            <person name="Strong C."/>
            <person name="Delehaunty K."/>
            <person name="Fronick C."/>
            <person name="Courtney B."/>
            <person name="Rock S.M."/>
            <person name="Belter E."/>
            <person name="Du F."/>
            <person name="Kim K."/>
            <person name="Abbott R.M."/>
            <person name="Cotton M."/>
            <person name="Levy A."/>
            <person name="Marchetto P."/>
            <person name="Ochoa K."/>
            <person name="Jackson S.M."/>
            <person name="Gillam B."/>
            <person name="Chen W."/>
            <person name="Yan L."/>
            <person name="Higginbotham J."/>
            <person name="Cardenas M."/>
            <person name="Waligorski J."/>
            <person name="Applebaum E."/>
            <person name="Phelps L."/>
            <person name="Falcone J."/>
            <person name="Kanchi K."/>
            <person name="Thane T."/>
            <person name="Scimone A."/>
            <person name="Thane N."/>
            <person name="Henke J."/>
            <person name="Wang T."/>
            <person name="Ruppert J."/>
            <person name="Shah N."/>
            <person name="Rotter K."/>
            <person name="Hodges J."/>
            <person name="Ingenthron E."/>
            <person name="Cordes M."/>
            <person name="Kohlberg S."/>
            <person name="Sgro J."/>
            <person name="Delgado B."/>
            <person name="Mead K."/>
            <person name="Chinwalla A."/>
            <person name="Leonard S."/>
            <person name="Crouse K."/>
            <person name="Collura K."/>
            <person name="Kudrna D."/>
            <person name="Currie J."/>
            <person name="He R."/>
            <person name="Angelova A."/>
            <person name="Rajasekar S."/>
            <person name="Mueller T."/>
            <person name="Lomeli R."/>
            <person name="Scara G."/>
            <person name="Ko A."/>
            <person name="Delaney K."/>
            <person name="Wissotski M."/>
            <person name="Lopez G."/>
            <person name="Campos D."/>
            <person name="Braidotti M."/>
            <person name="Ashley E."/>
            <person name="Golser W."/>
            <person name="Kim H."/>
            <person name="Lee S."/>
            <person name="Lin J."/>
            <person name="Dujmic Z."/>
            <person name="Kim W."/>
            <person name="Talag J."/>
            <person name="Zuccolo A."/>
            <person name="Fan C."/>
            <person name="Sebastian A."/>
            <person name="Kramer M."/>
            <person name="Spiegel L."/>
            <person name="Nascimento L."/>
            <person name="Zutavern T."/>
            <person name="Miller B."/>
            <person name="Ambroise C."/>
            <person name="Muller S."/>
            <person name="Spooner W."/>
            <person name="Narechania A."/>
            <person name="Ren L."/>
            <person name="Wei S."/>
            <person name="Kumari S."/>
            <person name="Faga B."/>
            <person name="Levy M.J."/>
            <person name="McMahan L."/>
            <person name="Van Buren P."/>
            <person name="Vaughn M.W."/>
            <person name="Ying K."/>
            <person name="Yeh C.-T."/>
            <person name="Emrich S.J."/>
            <person name="Jia Y."/>
            <person name="Kalyanaraman A."/>
            <person name="Hsia A.-P."/>
            <person name="Barbazuk W.B."/>
            <person name="Baucom R.S."/>
            <person name="Brutnell T.P."/>
            <person name="Carpita N.C."/>
            <person name="Chaparro C."/>
            <person name="Chia J.-M."/>
            <person name="Deragon J.-M."/>
            <person name="Estill J.C."/>
            <person name="Fu Y."/>
            <person name="Jeddeloh J.A."/>
            <person name="Han Y."/>
            <person name="Lee H."/>
            <person name="Li P."/>
            <person name="Lisch D.R."/>
            <person name="Liu S."/>
            <person name="Liu Z."/>
            <person name="Nagel D.H."/>
            <person name="McCann M.C."/>
            <person name="SanMiguel P."/>
            <person name="Myers A.M."/>
            <person name="Nettleton D."/>
            <person name="Nguyen J."/>
            <person name="Penning B.W."/>
            <person name="Ponnala L."/>
            <person name="Schneider K.L."/>
            <person name="Schwartz D.C."/>
            <person name="Sharma A."/>
            <person name="Soderlund C."/>
            <person name="Springer N.M."/>
            <person name="Sun Q."/>
            <person name="Wang H."/>
            <person name="Waterman M."/>
            <person name="Westerman R."/>
            <person name="Wolfgruber T.K."/>
            <person name="Yang L."/>
            <person name="Yu Y."/>
            <person name="Zhang L."/>
            <person name="Zhou S."/>
            <person name="Zhu Q."/>
            <person name="Bennetzen J.L."/>
            <person name="Dawe R.K."/>
            <person name="Jiang J."/>
            <person name="Jiang N."/>
            <person name="Presting G.G."/>
            <person name="Wessler S.R."/>
            <person name="Aluru S."/>
            <person name="Martienssen R.A."/>
            <person name="Clifton S.W."/>
            <person name="McCombie W.R."/>
            <person name="Wing R.A."/>
            <person name="Wilson R.K."/>
        </authorList>
    </citation>
    <scope>NUCLEOTIDE SEQUENCE [LARGE SCALE GENOMIC DNA]</scope>
    <source>
        <strain evidence="3">cv. B73</strain>
    </source>
</reference>
<protein>
    <submittedName>
        <fullName evidence="2">Uncharacterized protein</fullName>
    </submittedName>
</protein>